<comment type="similarity">
    <text evidence="2">Belongs to the transketolase family.</text>
</comment>
<evidence type="ECO:0000313" key="5">
    <source>
        <dbReference type="EMBL" id="MCU6789527.1"/>
    </source>
</evidence>
<sequence length="305" mass="33483">MHRLAVGSCVAYWKNNGKERFMQQEDKIRELQVFAQQIRVETIRALATLGFGHTGGTMSVTEALAVLYGGIMKIDPQNPGWEERDWCVMSKGHAGPAVYAALGLKGFFPLENIYTLNQPHTDFPSHTDRLKTPGVDMTTGSLGQGISAAVGIAYANRLDGRDNHVFVILGDGECDEGQVWESAQFAAHYGLDRLICLVDNNKRQLDGLCSEVMSHGEGIGAKFRACGWDVAEVRDGNDVEQVYEAVDRAYHNVGKPACIILNTVKGKGLPLAEQTGAHFSSFSAEQWHETLAFAQRELERLTAQA</sequence>
<keyword evidence="6" id="KW-1185">Reference proteome</keyword>
<gene>
    <name evidence="5" type="ORF">OCV66_10580</name>
</gene>
<evidence type="ECO:0000256" key="3">
    <source>
        <dbReference type="ARBA" id="ARBA00023052"/>
    </source>
</evidence>
<dbReference type="Gene3D" id="3.40.50.970">
    <property type="match status" value="1"/>
</dbReference>
<protein>
    <submittedName>
        <fullName evidence="5">Transketolase</fullName>
    </submittedName>
</protein>
<dbReference type="RefSeq" id="WP_242977873.1">
    <property type="nucleotide sequence ID" value="NZ_JAOQJE010000009.1"/>
</dbReference>
<accession>A0ABT2U4I9</accession>
<keyword evidence="3" id="KW-0786">Thiamine pyrophosphate</keyword>
<comment type="caution">
    <text evidence="5">The sequence shown here is derived from an EMBL/GenBank/DDBJ whole genome shotgun (WGS) entry which is preliminary data.</text>
</comment>
<evidence type="ECO:0000256" key="1">
    <source>
        <dbReference type="ARBA" id="ARBA00001964"/>
    </source>
</evidence>
<dbReference type="SUPFAM" id="SSF52518">
    <property type="entry name" value="Thiamin diphosphate-binding fold (THDP-binding)"/>
    <property type="match status" value="1"/>
</dbReference>
<organism evidence="5 6">
    <name type="scientific">Agathobaculum ammoniilyticum</name>
    <dbReference type="NCBI Taxonomy" id="2981778"/>
    <lineage>
        <taxon>Bacteria</taxon>
        <taxon>Bacillati</taxon>
        <taxon>Bacillota</taxon>
        <taxon>Clostridia</taxon>
        <taxon>Eubacteriales</taxon>
        <taxon>Butyricicoccaceae</taxon>
        <taxon>Agathobaculum</taxon>
    </lineage>
</organism>
<evidence type="ECO:0000313" key="6">
    <source>
        <dbReference type="Proteomes" id="UP001652397"/>
    </source>
</evidence>
<comment type="cofactor">
    <cofactor evidence="1">
        <name>thiamine diphosphate</name>
        <dbReference type="ChEBI" id="CHEBI:58937"/>
    </cofactor>
</comment>
<feature type="domain" description="Transketolase N-terminal" evidence="4">
    <location>
        <begin position="34"/>
        <end position="285"/>
    </location>
</feature>
<dbReference type="InterPro" id="IPR029061">
    <property type="entry name" value="THDP-binding"/>
</dbReference>
<evidence type="ECO:0000256" key="2">
    <source>
        <dbReference type="ARBA" id="ARBA00007131"/>
    </source>
</evidence>
<dbReference type="InterPro" id="IPR005474">
    <property type="entry name" value="Transketolase_N"/>
</dbReference>
<proteinExistence type="inferred from homology"/>
<dbReference type="Pfam" id="PF00456">
    <property type="entry name" value="Transketolase_N"/>
    <property type="match status" value="1"/>
</dbReference>
<dbReference type="PANTHER" id="PTHR47514:SF1">
    <property type="entry name" value="TRANSKETOLASE N-TERMINAL SECTION-RELATED"/>
    <property type="match status" value="1"/>
</dbReference>
<evidence type="ECO:0000259" key="4">
    <source>
        <dbReference type="Pfam" id="PF00456"/>
    </source>
</evidence>
<dbReference type="EMBL" id="JAOQJE010000009">
    <property type="protein sequence ID" value="MCU6789527.1"/>
    <property type="molecule type" value="Genomic_DNA"/>
</dbReference>
<dbReference type="PANTHER" id="PTHR47514">
    <property type="entry name" value="TRANSKETOLASE N-TERMINAL SECTION-RELATED"/>
    <property type="match status" value="1"/>
</dbReference>
<reference evidence="5 6" key="1">
    <citation type="journal article" date="2021" name="ISME Commun">
        <title>Automated analysis of genomic sequences facilitates high-throughput and comprehensive description of bacteria.</title>
        <authorList>
            <person name="Hitch T.C.A."/>
        </authorList>
    </citation>
    <scope>NUCLEOTIDE SEQUENCE [LARGE SCALE GENOMIC DNA]</scope>
    <source>
        <strain evidence="5 6">Sanger_34</strain>
    </source>
</reference>
<name>A0ABT2U4I9_9FIRM</name>
<dbReference type="CDD" id="cd02012">
    <property type="entry name" value="TPP_TK"/>
    <property type="match status" value="1"/>
</dbReference>
<dbReference type="Proteomes" id="UP001652397">
    <property type="component" value="Unassembled WGS sequence"/>
</dbReference>